<comment type="caution">
    <text evidence="2">The sequence shown here is derived from an EMBL/GenBank/DDBJ whole genome shotgun (WGS) entry which is preliminary data.</text>
</comment>
<keyword evidence="2" id="KW-0614">Plasmid</keyword>
<reference evidence="2" key="1">
    <citation type="journal article" date="2022" name="Syst. Appl. Microbiol.">
        <title>Natronocalculus amylovorans gen. nov., sp. nov., and Natranaeroarchaeum aerophilus sp. nov., dominant culturable amylolytic natronoarchaea from hypersaline soda lakes in southwestern Siberia.</title>
        <authorList>
            <person name="Sorokin D.Y."/>
            <person name="Elcheninov A.G."/>
            <person name="Khizhniak T.V."/>
            <person name="Koenen M."/>
            <person name="Bale N.J."/>
            <person name="Damste J.S.S."/>
            <person name="Kublanov I.V."/>
        </authorList>
    </citation>
    <scope>NUCLEOTIDE SEQUENCE</scope>
    <source>
        <strain evidence="2">AArc-St2</strain>
    </source>
</reference>
<gene>
    <name evidence="2" type="ORF">AArcSt2_15430</name>
</gene>
<protein>
    <recommendedName>
        <fullName evidence="4">VWA domain-containing protein</fullName>
    </recommendedName>
</protein>
<feature type="compositionally biased region" description="Acidic residues" evidence="1">
    <location>
        <begin position="59"/>
        <end position="69"/>
    </location>
</feature>
<dbReference type="Proteomes" id="UP001203207">
    <property type="component" value="Unassembled WGS sequence"/>
</dbReference>
<evidence type="ECO:0000313" key="2">
    <source>
        <dbReference type="EMBL" id="MCL9818333.1"/>
    </source>
</evidence>
<dbReference type="RefSeq" id="WP_250586028.1">
    <property type="nucleotide sequence ID" value="NZ_JAKRVX010000010.1"/>
</dbReference>
<feature type="region of interest" description="Disordered" evidence="1">
    <location>
        <begin position="17"/>
        <end position="93"/>
    </location>
</feature>
<dbReference type="SUPFAM" id="SSF53300">
    <property type="entry name" value="vWA-like"/>
    <property type="match status" value="1"/>
</dbReference>
<geneLocation type="plasmid" evidence="2">
    <name>pAArc-St2</name>
</geneLocation>
<evidence type="ECO:0008006" key="4">
    <source>
        <dbReference type="Google" id="ProtNLM"/>
    </source>
</evidence>
<dbReference type="AlphaFoldDB" id="A0AAE3FZK2"/>
<evidence type="ECO:0000256" key="1">
    <source>
        <dbReference type="SAM" id="MobiDB-lite"/>
    </source>
</evidence>
<accession>A0AAE3FZK2</accession>
<evidence type="ECO:0000313" key="3">
    <source>
        <dbReference type="Proteomes" id="UP001203207"/>
    </source>
</evidence>
<name>A0AAE3FZK2_9EURY</name>
<proteinExistence type="predicted"/>
<dbReference type="Gene3D" id="3.40.50.410">
    <property type="entry name" value="von Willebrand factor, type A domain"/>
    <property type="match status" value="1"/>
</dbReference>
<sequence>MIDDRSRLLFEWLDGAIVDQNNDSEQSQDDQSDPKQEDESTDDDLGLELLLADAGDRSNDDEEIDESELNDSGVGGWEDSDRHVDVPWNDSLDERDDRIDNYRGDAPHRDVRLYLRESGLIDDIKSELNSIGQGEEDMTDEDGSVLDMRNVTRLLAGDTTVKDYYRRRNPTPRGDLAVGISIDMSGSMSSCELDAKAAVGGFLFAVQENGGAVVANAWRGSSSQTEIELLTGPHEPFRWSHLDATEPGGQDPIARGMFECGQMLAQTRPREKLLLVITDGKPNVQSRTQGVYDSVIDEAQATVDELRSMGLMVVGLGFGNARESNLVSIFGREFTYIVSLEDLAVEFVQCYEEHNQPNLLTA</sequence>
<reference evidence="2" key="2">
    <citation type="submission" date="2022-02" db="EMBL/GenBank/DDBJ databases">
        <authorList>
            <person name="Elcheninov A.G."/>
            <person name="Sorokin D.Y."/>
            <person name="Kublanov I.V."/>
        </authorList>
    </citation>
    <scope>NUCLEOTIDE SEQUENCE</scope>
    <source>
        <strain evidence="2">AArc-St2</strain>
        <plasmid evidence="2">pAArc-St2</plasmid>
    </source>
</reference>
<keyword evidence="3" id="KW-1185">Reference proteome</keyword>
<dbReference type="InterPro" id="IPR036465">
    <property type="entry name" value="vWFA_dom_sf"/>
</dbReference>
<organism evidence="2 3">
    <name type="scientific">Natronocalculus amylovorans</name>
    <dbReference type="NCBI Taxonomy" id="2917812"/>
    <lineage>
        <taxon>Archaea</taxon>
        <taxon>Methanobacteriati</taxon>
        <taxon>Methanobacteriota</taxon>
        <taxon>Stenosarchaea group</taxon>
        <taxon>Halobacteria</taxon>
        <taxon>Halobacteriales</taxon>
        <taxon>Haloferacaceae</taxon>
        <taxon>Natronocalculus</taxon>
    </lineage>
</organism>
<dbReference type="EMBL" id="JAKRVX010000010">
    <property type="protein sequence ID" value="MCL9818333.1"/>
    <property type="molecule type" value="Genomic_DNA"/>
</dbReference>